<accession>A0A6L5XI28</accession>
<proteinExistence type="predicted"/>
<dbReference type="RefSeq" id="WP_154508623.1">
    <property type="nucleotide sequence ID" value="NZ_DBFWWU010000268.1"/>
</dbReference>
<gene>
    <name evidence="5" type="ORF">FYJ44_01950</name>
</gene>
<comment type="caution">
    <text evidence="5">The sequence shown here is derived from an EMBL/GenBank/DDBJ whole genome shotgun (WGS) entry which is preliminary data.</text>
</comment>
<dbReference type="EMBL" id="VUMH01000001">
    <property type="protein sequence ID" value="MSS26826.1"/>
    <property type="molecule type" value="Genomic_DNA"/>
</dbReference>
<dbReference type="Proteomes" id="UP000477488">
    <property type="component" value="Unassembled WGS sequence"/>
</dbReference>
<keyword evidence="6" id="KW-1185">Reference proteome</keyword>
<sequence>MPPKVDTHKCTGCAGREESFCERACPGDLMAVSSENGKAYCRAASECWDCMSCVKACPAGALETKIPYQLGYFKATLRPIMGKNVITWKCRDIYGNEAVYRYVNRIVR</sequence>
<evidence type="ECO:0000313" key="6">
    <source>
        <dbReference type="Proteomes" id="UP000477488"/>
    </source>
</evidence>
<feature type="domain" description="4Fe-4S ferredoxin-type" evidence="4">
    <location>
        <begin position="37"/>
        <end position="67"/>
    </location>
</feature>
<dbReference type="InterPro" id="IPR017896">
    <property type="entry name" value="4Fe4S_Fe-S-bd"/>
</dbReference>
<evidence type="ECO:0000313" key="5">
    <source>
        <dbReference type="EMBL" id="MSS26826.1"/>
    </source>
</evidence>
<dbReference type="GO" id="GO:0046872">
    <property type="term" value="F:metal ion binding"/>
    <property type="evidence" value="ECO:0007669"/>
    <property type="project" value="UniProtKB-KW"/>
</dbReference>
<evidence type="ECO:0000256" key="1">
    <source>
        <dbReference type="ARBA" id="ARBA00022723"/>
    </source>
</evidence>
<evidence type="ECO:0000256" key="3">
    <source>
        <dbReference type="ARBA" id="ARBA00023014"/>
    </source>
</evidence>
<dbReference type="SUPFAM" id="SSF54862">
    <property type="entry name" value="4Fe-4S ferredoxins"/>
    <property type="match status" value="1"/>
</dbReference>
<dbReference type="GO" id="GO:0051536">
    <property type="term" value="F:iron-sulfur cluster binding"/>
    <property type="evidence" value="ECO:0007669"/>
    <property type="project" value="UniProtKB-KW"/>
</dbReference>
<keyword evidence="2" id="KW-0408">Iron</keyword>
<keyword evidence="3" id="KW-0411">Iron-sulfur</keyword>
<dbReference type="PROSITE" id="PS51379">
    <property type="entry name" value="4FE4S_FER_2"/>
    <property type="match status" value="2"/>
</dbReference>
<dbReference type="PROSITE" id="PS00198">
    <property type="entry name" value="4FE4S_FER_1"/>
    <property type="match status" value="1"/>
</dbReference>
<dbReference type="Gene3D" id="3.30.70.20">
    <property type="match status" value="1"/>
</dbReference>
<keyword evidence="1" id="KW-0479">Metal-binding</keyword>
<dbReference type="InterPro" id="IPR017900">
    <property type="entry name" value="4Fe4S_Fe_S_CS"/>
</dbReference>
<evidence type="ECO:0000259" key="4">
    <source>
        <dbReference type="PROSITE" id="PS51379"/>
    </source>
</evidence>
<name>A0A6L5XI28_9BACT</name>
<feature type="domain" description="4Fe-4S ferredoxin-type" evidence="4">
    <location>
        <begin position="1"/>
        <end position="35"/>
    </location>
</feature>
<reference evidence="5 6" key="1">
    <citation type="submission" date="2019-09" db="EMBL/GenBank/DDBJ databases">
        <title>In-depth cultivation of the pig gut microbiome towards novel bacterial diversity and tailored functional studies.</title>
        <authorList>
            <person name="Wylensek D."/>
            <person name="Hitch T.C.A."/>
            <person name="Clavel T."/>
        </authorList>
    </citation>
    <scope>NUCLEOTIDE SEQUENCE [LARGE SCALE GENOMIC DNA]</scope>
    <source>
        <strain evidence="5 6">PG-178-WT-4</strain>
    </source>
</reference>
<protein>
    <submittedName>
        <fullName evidence="5">4Fe-4S ferredoxin</fullName>
    </submittedName>
</protein>
<organism evidence="5 6">
    <name type="scientific">Desulfovibrio porci</name>
    <dbReference type="NCBI Taxonomy" id="2605782"/>
    <lineage>
        <taxon>Bacteria</taxon>
        <taxon>Pseudomonadati</taxon>
        <taxon>Thermodesulfobacteriota</taxon>
        <taxon>Desulfovibrionia</taxon>
        <taxon>Desulfovibrionales</taxon>
        <taxon>Desulfovibrionaceae</taxon>
        <taxon>Desulfovibrio</taxon>
    </lineage>
</organism>
<evidence type="ECO:0000256" key="2">
    <source>
        <dbReference type="ARBA" id="ARBA00023004"/>
    </source>
</evidence>
<dbReference type="Pfam" id="PF12838">
    <property type="entry name" value="Fer4_7"/>
    <property type="match status" value="1"/>
</dbReference>
<dbReference type="AlphaFoldDB" id="A0A6L5XI28"/>